<gene>
    <name evidence="5" type="ORF">CUN48_11405</name>
</gene>
<evidence type="ECO:0000256" key="2">
    <source>
        <dbReference type="ARBA" id="ARBA00022676"/>
    </source>
</evidence>
<feature type="domain" description="Glycosyltransferase 2-like" evidence="4">
    <location>
        <begin position="5"/>
        <end position="164"/>
    </location>
</feature>
<dbReference type="Pfam" id="PF00535">
    <property type="entry name" value="Glycos_transf_2"/>
    <property type="match status" value="1"/>
</dbReference>
<dbReference type="InterPro" id="IPR039528">
    <property type="entry name" value="DPM1-like"/>
</dbReference>
<keyword evidence="2 5" id="KW-0328">Glycosyltransferase</keyword>
<evidence type="ECO:0000313" key="6">
    <source>
        <dbReference type="Proteomes" id="UP000230790"/>
    </source>
</evidence>
<comment type="similarity">
    <text evidence="1">Belongs to the glycosyltransferase 2 family.</text>
</comment>
<accession>A0A2M8QAU3</accession>
<dbReference type="InterPro" id="IPR001173">
    <property type="entry name" value="Glyco_trans_2-like"/>
</dbReference>
<dbReference type="PANTHER" id="PTHR43398">
    <property type="entry name" value="DOLICHOL-PHOSPHATE MANNOSYLTRANSFERASE SUBUNIT 1"/>
    <property type="match status" value="1"/>
</dbReference>
<name>A0A2M8QAU3_9CHLR</name>
<protein>
    <submittedName>
        <fullName evidence="5">Dolichyl-phosphate beta-D-mannosyltransferase</fullName>
    </submittedName>
</protein>
<dbReference type="PANTHER" id="PTHR43398:SF1">
    <property type="entry name" value="DOLICHOL-PHOSPHATE MANNOSYLTRANSFERASE SUBUNIT 1"/>
    <property type="match status" value="1"/>
</dbReference>
<evidence type="ECO:0000256" key="3">
    <source>
        <dbReference type="ARBA" id="ARBA00022679"/>
    </source>
</evidence>
<dbReference type="CDD" id="cd06442">
    <property type="entry name" value="DPM1_like"/>
    <property type="match status" value="1"/>
</dbReference>
<sequence length="245" mass="27202">MRVLVVLPTYNEAENIALLLPELLALPLDICVVDDASPDGTGRIADDWAAREPRVHVVHRAGKLGLGTAYVTGFHFALDRGYDAALTMDADFSHHPRYISAMLRAIEHADLVIGSRYVPGGDVLYPFHRRFLSKTANVIARAALGLRPHDCTAGFRLYRAAVLQTVPIDSVFSNGYSFLIEMLNLVQGFGFSIVEVPIVFEDRTRGQSKISSTEIVRAAYTVSRLTYRRLRDRLIGPPATRHPFV</sequence>
<keyword evidence="3 5" id="KW-0808">Transferase</keyword>
<dbReference type="Proteomes" id="UP000230790">
    <property type="component" value="Unassembled WGS sequence"/>
</dbReference>
<dbReference type="GO" id="GO:0016020">
    <property type="term" value="C:membrane"/>
    <property type="evidence" value="ECO:0007669"/>
    <property type="project" value="GOC"/>
</dbReference>
<dbReference type="GO" id="GO:0009247">
    <property type="term" value="P:glycolipid biosynthetic process"/>
    <property type="evidence" value="ECO:0007669"/>
    <property type="project" value="TreeGrafter"/>
</dbReference>
<dbReference type="EMBL" id="PGTN01000082">
    <property type="protein sequence ID" value="PJF46914.1"/>
    <property type="molecule type" value="Genomic_DNA"/>
</dbReference>
<evidence type="ECO:0000256" key="1">
    <source>
        <dbReference type="ARBA" id="ARBA00006739"/>
    </source>
</evidence>
<comment type="caution">
    <text evidence="5">The sequence shown here is derived from an EMBL/GenBank/DDBJ whole genome shotgun (WGS) entry which is preliminary data.</text>
</comment>
<dbReference type="FunFam" id="3.90.550.10:FF:000122">
    <property type="entry name" value="Dolichol-phosphate mannosyltransferase subunit 1"/>
    <property type="match status" value="1"/>
</dbReference>
<dbReference type="GO" id="GO:0004582">
    <property type="term" value="F:dolichyl-phosphate beta-D-mannosyltransferase activity"/>
    <property type="evidence" value="ECO:0007669"/>
    <property type="project" value="InterPro"/>
</dbReference>
<dbReference type="SUPFAM" id="SSF53448">
    <property type="entry name" value="Nucleotide-diphospho-sugar transferases"/>
    <property type="match status" value="1"/>
</dbReference>
<dbReference type="InterPro" id="IPR029044">
    <property type="entry name" value="Nucleotide-diphossugar_trans"/>
</dbReference>
<dbReference type="AlphaFoldDB" id="A0A2M8QAU3"/>
<organism evidence="5 6">
    <name type="scientific">Candidatus Thermofonsia Clade 3 bacterium</name>
    <dbReference type="NCBI Taxonomy" id="2364212"/>
    <lineage>
        <taxon>Bacteria</taxon>
        <taxon>Bacillati</taxon>
        <taxon>Chloroflexota</taxon>
        <taxon>Candidatus Thermofontia</taxon>
        <taxon>Candidatus Thermofonsia Clade 3</taxon>
    </lineage>
</organism>
<reference evidence="5 6" key="1">
    <citation type="submission" date="2017-11" db="EMBL/GenBank/DDBJ databases">
        <title>Evolution of Phototrophy in the Chloroflexi Phylum Driven by Horizontal Gene Transfer.</title>
        <authorList>
            <person name="Ward L.M."/>
            <person name="Hemp J."/>
            <person name="Shih P.M."/>
            <person name="Mcglynn S.E."/>
            <person name="Fischer W."/>
        </authorList>
    </citation>
    <scope>NUCLEOTIDE SEQUENCE [LARGE SCALE GENOMIC DNA]</scope>
    <source>
        <strain evidence="5">JP3_7</strain>
    </source>
</reference>
<dbReference type="Gene3D" id="3.90.550.10">
    <property type="entry name" value="Spore Coat Polysaccharide Biosynthesis Protein SpsA, Chain A"/>
    <property type="match status" value="1"/>
</dbReference>
<evidence type="ECO:0000259" key="4">
    <source>
        <dbReference type="Pfam" id="PF00535"/>
    </source>
</evidence>
<proteinExistence type="inferred from homology"/>
<evidence type="ECO:0000313" key="5">
    <source>
        <dbReference type="EMBL" id="PJF46914.1"/>
    </source>
</evidence>